<gene>
    <name evidence="1" type="ORF">GDO54_010173</name>
</gene>
<accession>A0AAV3A495</accession>
<comment type="caution">
    <text evidence="1">The sequence shown here is derived from an EMBL/GenBank/DDBJ whole genome shotgun (WGS) entry which is preliminary data.</text>
</comment>
<keyword evidence="2" id="KW-1185">Reference proteome</keyword>
<proteinExistence type="predicted"/>
<protein>
    <submittedName>
        <fullName evidence="1">Uncharacterized protein</fullName>
    </submittedName>
</protein>
<reference evidence="1" key="1">
    <citation type="thesis" date="2020" institute="ProQuest LLC" country="789 East Eisenhower Parkway, Ann Arbor, MI, USA">
        <title>Comparative Genomics and Chromosome Evolution.</title>
        <authorList>
            <person name="Mudd A.B."/>
        </authorList>
    </citation>
    <scope>NUCLEOTIDE SEQUENCE</scope>
    <source>
        <strain evidence="1">1538</strain>
        <tissue evidence="1">Blood</tissue>
    </source>
</reference>
<dbReference type="EMBL" id="DYDO01000004">
    <property type="protein sequence ID" value="DBA25829.1"/>
    <property type="molecule type" value="Genomic_DNA"/>
</dbReference>
<evidence type="ECO:0000313" key="1">
    <source>
        <dbReference type="EMBL" id="DBA25829.1"/>
    </source>
</evidence>
<sequence length="87" mass="9812">MFYVPNIFFGKTDSSANSNCHIWVVDSTGGLYVCFLPYREGTMVCNCCVLKAVSVLKLYLTLDVLVKQYNPFKPFINANVSVLCYSH</sequence>
<dbReference type="Proteomes" id="UP001181693">
    <property type="component" value="Unassembled WGS sequence"/>
</dbReference>
<evidence type="ECO:0000313" key="2">
    <source>
        <dbReference type="Proteomes" id="UP001181693"/>
    </source>
</evidence>
<organism evidence="1 2">
    <name type="scientific">Pyxicephalus adspersus</name>
    <name type="common">African bullfrog</name>
    <dbReference type="NCBI Taxonomy" id="30357"/>
    <lineage>
        <taxon>Eukaryota</taxon>
        <taxon>Metazoa</taxon>
        <taxon>Chordata</taxon>
        <taxon>Craniata</taxon>
        <taxon>Vertebrata</taxon>
        <taxon>Euteleostomi</taxon>
        <taxon>Amphibia</taxon>
        <taxon>Batrachia</taxon>
        <taxon>Anura</taxon>
        <taxon>Neobatrachia</taxon>
        <taxon>Ranoidea</taxon>
        <taxon>Pyxicephalidae</taxon>
        <taxon>Pyxicephalinae</taxon>
        <taxon>Pyxicephalus</taxon>
    </lineage>
</organism>
<name>A0AAV3A495_PYXAD</name>
<dbReference type="AlphaFoldDB" id="A0AAV3A495"/>